<evidence type="ECO:0000256" key="1">
    <source>
        <dbReference type="SAM" id="SignalP"/>
    </source>
</evidence>
<dbReference type="Pfam" id="PF08975">
    <property type="entry name" value="2H-phosphodiest"/>
    <property type="match status" value="1"/>
</dbReference>
<evidence type="ECO:0000313" key="3">
    <source>
        <dbReference type="EMBL" id="ORC57584.1"/>
    </source>
</evidence>
<keyword evidence="1" id="KW-0732">Signal</keyword>
<dbReference type="RefSeq" id="WP_083184544.1">
    <property type="nucleotide sequence ID" value="NZ_CBCRZR010000006.1"/>
</dbReference>
<dbReference type="InterPro" id="IPR015069">
    <property type="entry name" value="2H-PEstase_DUF1868"/>
</dbReference>
<dbReference type="Proteomes" id="UP000192815">
    <property type="component" value="Unassembled WGS sequence"/>
</dbReference>
<evidence type="ECO:0000313" key="4">
    <source>
        <dbReference type="Proteomes" id="UP000192815"/>
    </source>
</evidence>
<evidence type="ECO:0000259" key="2">
    <source>
        <dbReference type="Pfam" id="PF08975"/>
    </source>
</evidence>
<dbReference type="SUPFAM" id="SSF55144">
    <property type="entry name" value="LigT-like"/>
    <property type="match status" value="1"/>
</dbReference>
<dbReference type="Gene3D" id="3.90.1140.10">
    <property type="entry name" value="Cyclic phosphodiesterase"/>
    <property type="match status" value="1"/>
</dbReference>
<name>A0A1X0N259_9PSED</name>
<sequence>MTNPTMLRRTFLFQACTMTAGTALASSPLLTMSQTSGDQPYDVNRKFYENGKARPFAGNTIISQIPLRTPFSDALTTVRNTLAAHAFSQCLSLLPPSSYHMTVFEGVIDEQRDPPLWPTQVAKEATVEACTDYFTERLKDFDLSDGFRPRMRVDDFNVHKDSGATLHLLPVDAQESRKLRNLRDRLADRLGIRAPNHEVYGFHVSLGYLVKWMTDRETRDYAAVQQDCLAFLRQTFDVIELDTPRFCTFNDMLAFDDKFALGKRPNTLGAD</sequence>
<protein>
    <recommendedName>
        <fullName evidence="2">DUF1868 domain-containing protein</fullName>
    </recommendedName>
</protein>
<dbReference type="InterPro" id="IPR009097">
    <property type="entry name" value="Cyclic_Pdiesterase"/>
</dbReference>
<dbReference type="EMBL" id="MUIO01000077">
    <property type="protein sequence ID" value="ORC57584.1"/>
    <property type="molecule type" value="Genomic_DNA"/>
</dbReference>
<dbReference type="OrthoDB" id="151828at2"/>
<dbReference type="InterPro" id="IPR006311">
    <property type="entry name" value="TAT_signal"/>
</dbReference>
<dbReference type="PROSITE" id="PS51318">
    <property type="entry name" value="TAT"/>
    <property type="match status" value="1"/>
</dbReference>
<dbReference type="AlphaFoldDB" id="A0A1X0N259"/>
<organism evidence="3 4">
    <name type="scientific">Pseudomonas floridensis</name>
    <dbReference type="NCBI Taxonomy" id="1958950"/>
    <lineage>
        <taxon>Bacteria</taxon>
        <taxon>Pseudomonadati</taxon>
        <taxon>Pseudomonadota</taxon>
        <taxon>Gammaproteobacteria</taxon>
        <taxon>Pseudomonadales</taxon>
        <taxon>Pseudomonadaceae</taxon>
        <taxon>Pseudomonas</taxon>
    </lineage>
</organism>
<reference evidence="4" key="1">
    <citation type="submission" date="2017-02" db="EMBL/GenBank/DDBJ databases">
        <title>Pseudomonas floridae sp. nov., a novel pathogenic bacterial species isolated from tomato.</title>
        <authorList>
            <person name="Timilsina S."/>
            <person name="Vallad G.E."/>
            <person name="Jones J.B."/>
        </authorList>
    </citation>
    <scope>NUCLEOTIDE SEQUENCE [LARGE SCALE GENOMIC DNA]</scope>
    <source>
        <strain evidence="4">GEV388</strain>
    </source>
</reference>
<feature type="domain" description="DUF1868" evidence="2">
    <location>
        <begin position="46"/>
        <end position="158"/>
    </location>
</feature>
<feature type="signal peptide" evidence="1">
    <location>
        <begin position="1"/>
        <end position="25"/>
    </location>
</feature>
<comment type="caution">
    <text evidence="3">The sequence shown here is derived from an EMBL/GenBank/DDBJ whole genome shotgun (WGS) entry which is preliminary data.</text>
</comment>
<gene>
    <name evidence="3" type="ORF">BZK31_19395</name>
</gene>
<feature type="chain" id="PRO_5012597362" description="DUF1868 domain-containing protein" evidence="1">
    <location>
        <begin position="26"/>
        <end position="271"/>
    </location>
</feature>
<proteinExistence type="predicted"/>
<dbReference type="STRING" id="1958950.BZK31_19395"/>
<accession>A0A1X0N259</accession>
<keyword evidence="4" id="KW-1185">Reference proteome</keyword>